<evidence type="ECO:0000256" key="5">
    <source>
        <dbReference type="NCBIfam" id="TIGR01378"/>
    </source>
</evidence>
<dbReference type="GO" id="GO:0004788">
    <property type="term" value="F:thiamine diphosphokinase activity"/>
    <property type="evidence" value="ECO:0007669"/>
    <property type="project" value="UniProtKB-UniRule"/>
</dbReference>
<dbReference type="EMBL" id="FOXU01000001">
    <property type="protein sequence ID" value="SFQ19070.1"/>
    <property type="molecule type" value="Genomic_DNA"/>
</dbReference>
<name>A0A1I5WHA0_9BACI</name>
<keyword evidence="4" id="KW-0067">ATP-binding</keyword>
<dbReference type="InterPro" id="IPR036371">
    <property type="entry name" value="TPK_B1-bd_sf"/>
</dbReference>
<organism evidence="7 8">
    <name type="scientific">Psychrobacillus psychrotolerans</name>
    <dbReference type="NCBI Taxonomy" id="126156"/>
    <lineage>
        <taxon>Bacteria</taxon>
        <taxon>Bacillati</taxon>
        <taxon>Bacillota</taxon>
        <taxon>Bacilli</taxon>
        <taxon>Bacillales</taxon>
        <taxon>Bacillaceae</taxon>
        <taxon>Psychrobacillus</taxon>
    </lineage>
</organism>
<dbReference type="GO" id="GO:0006772">
    <property type="term" value="P:thiamine metabolic process"/>
    <property type="evidence" value="ECO:0007669"/>
    <property type="project" value="UniProtKB-UniRule"/>
</dbReference>
<evidence type="ECO:0000256" key="1">
    <source>
        <dbReference type="ARBA" id="ARBA00022679"/>
    </source>
</evidence>
<keyword evidence="3 7" id="KW-0418">Kinase</keyword>
<dbReference type="GO" id="GO:0030975">
    <property type="term" value="F:thiamine binding"/>
    <property type="evidence" value="ECO:0007669"/>
    <property type="project" value="InterPro"/>
</dbReference>
<dbReference type="SUPFAM" id="SSF63862">
    <property type="entry name" value="Thiamin pyrophosphokinase, substrate-binding domain"/>
    <property type="match status" value="1"/>
</dbReference>
<dbReference type="Pfam" id="PF04265">
    <property type="entry name" value="TPK_B1_binding"/>
    <property type="match status" value="1"/>
</dbReference>
<dbReference type="NCBIfam" id="TIGR01378">
    <property type="entry name" value="thi_PPkinase"/>
    <property type="match status" value="1"/>
</dbReference>
<dbReference type="GO" id="GO:0005524">
    <property type="term" value="F:ATP binding"/>
    <property type="evidence" value="ECO:0007669"/>
    <property type="project" value="UniProtKB-KW"/>
</dbReference>
<evidence type="ECO:0000256" key="3">
    <source>
        <dbReference type="ARBA" id="ARBA00022777"/>
    </source>
</evidence>
<evidence type="ECO:0000313" key="7">
    <source>
        <dbReference type="EMBL" id="SFQ19070.1"/>
    </source>
</evidence>
<dbReference type="PANTHER" id="PTHR41299:SF1">
    <property type="entry name" value="THIAMINE PYROPHOSPHOKINASE"/>
    <property type="match status" value="1"/>
</dbReference>
<dbReference type="CDD" id="cd07995">
    <property type="entry name" value="TPK"/>
    <property type="match status" value="1"/>
</dbReference>
<dbReference type="GO" id="GO:0016301">
    <property type="term" value="F:kinase activity"/>
    <property type="evidence" value="ECO:0007669"/>
    <property type="project" value="UniProtKB-KW"/>
</dbReference>
<dbReference type="SUPFAM" id="SSF63999">
    <property type="entry name" value="Thiamin pyrophosphokinase, catalytic domain"/>
    <property type="match status" value="1"/>
</dbReference>
<evidence type="ECO:0000256" key="2">
    <source>
        <dbReference type="ARBA" id="ARBA00022741"/>
    </source>
</evidence>
<dbReference type="Pfam" id="PF04263">
    <property type="entry name" value="TPK_catalytic"/>
    <property type="match status" value="1"/>
</dbReference>
<dbReference type="InterPro" id="IPR007373">
    <property type="entry name" value="Thiamin_PyroPKinase_B1-bd"/>
</dbReference>
<dbReference type="PANTHER" id="PTHR41299">
    <property type="entry name" value="THIAMINE PYROPHOSPHOKINASE"/>
    <property type="match status" value="1"/>
</dbReference>
<dbReference type="InterPro" id="IPR036759">
    <property type="entry name" value="TPK_catalytic_sf"/>
</dbReference>
<reference evidence="8" key="1">
    <citation type="submission" date="2016-10" db="EMBL/GenBank/DDBJ databases">
        <authorList>
            <person name="Varghese N."/>
            <person name="Submissions S."/>
        </authorList>
    </citation>
    <scope>NUCLEOTIDE SEQUENCE [LARGE SCALE GENOMIC DNA]</scope>
    <source>
        <strain evidence="8">DSM 11706</strain>
    </source>
</reference>
<dbReference type="RefSeq" id="WP_093535228.1">
    <property type="nucleotide sequence ID" value="NZ_FOXU01000001.1"/>
</dbReference>
<dbReference type="Gene3D" id="3.40.50.10240">
    <property type="entry name" value="Thiamin pyrophosphokinase, catalytic domain"/>
    <property type="match status" value="1"/>
</dbReference>
<feature type="domain" description="Thiamin pyrophosphokinase thiamin-binding" evidence="6">
    <location>
        <begin position="146"/>
        <end position="212"/>
    </location>
</feature>
<dbReference type="OrthoDB" id="9804377at2"/>
<dbReference type="InterPro" id="IPR053149">
    <property type="entry name" value="TPK"/>
</dbReference>
<keyword evidence="8" id="KW-1185">Reference proteome</keyword>
<keyword evidence="2" id="KW-0547">Nucleotide-binding</keyword>
<evidence type="ECO:0000259" key="6">
    <source>
        <dbReference type="SMART" id="SM00983"/>
    </source>
</evidence>
<evidence type="ECO:0000313" key="8">
    <source>
        <dbReference type="Proteomes" id="UP000198734"/>
    </source>
</evidence>
<sequence length="218" mass="24568">MKRVVVCSGGPSKEVVDFKQLPFHRDEAIFIGADRGALWLLKEGILPDEAIGDFDSLTTEELNLMKTKVQKVTELQSEKDETDTHIAILTALDYKPNEVIVTGITGGRLDHYEAALHDICRLQLKNPSIIFSIQNKQNIIQFLPAGTHQINYDDHYKYVSFFSFGEQVENMTLHGFLYNVDKEFMDVGNAKFTSNELKDQTGTISFTAGICLMIRSSD</sequence>
<proteinExistence type="predicted"/>
<dbReference type="SMART" id="SM00983">
    <property type="entry name" value="TPK_B1_binding"/>
    <property type="match status" value="1"/>
</dbReference>
<dbReference type="InterPro" id="IPR006282">
    <property type="entry name" value="Thi_PPkinase"/>
</dbReference>
<dbReference type="InterPro" id="IPR007371">
    <property type="entry name" value="TPK_catalytic"/>
</dbReference>
<protein>
    <recommendedName>
        <fullName evidence="5">Thiamine diphosphokinase</fullName>
        <ecNumber evidence="5">2.7.6.2</ecNumber>
    </recommendedName>
</protein>
<dbReference type="GO" id="GO:0009229">
    <property type="term" value="P:thiamine diphosphate biosynthetic process"/>
    <property type="evidence" value="ECO:0007669"/>
    <property type="project" value="InterPro"/>
</dbReference>
<evidence type="ECO:0000256" key="4">
    <source>
        <dbReference type="ARBA" id="ARBA00022840"/>
    </source>
</evidence>
<dbReference type="Proteomes" id="UP000198734">
    <property type="component" value="Unassembled WGS sequence"/>
</dbReference>
<keyword evidence="1" id="KW-0808">Transferase</keyword>
<dbReference type="EC" id="2.7.6.2" evidence="5"/>
<accession>A0A1I5WHA0</accession>
<dbReference type="AlphaFoldDB" id="A0A1I5WHA0"/>
<dbReference type="STRING" id="126156.SAMN05421670_1272"/>
<gene>
    <name evidence="7" type="ORF">SAMN05421670_1272</name>
</gene>